<name>A0ACD3BI14_9AGAR</name>
<keyword evidence="2" id="KW-1185">Reference proteome</keyword>
<evidence type="ECO:0000313" key="2">
    <source>
        <dbReference type="Proteomes" id="UP000308600"/>
    </source>
</evidence>
<evidence type="ECO:0000313" key="1">
    <source>
        <dbReference type="EMBL" id="TFK76672.1"/>
    </source>
</evidence>
<accession>A0ACD3BI14</accession>
<dbReference type="EMBL" id="ML208259">
    <property type="protein sequence ID" value="TFK76672.1"/>
    <property type="molecule type" value="Genomic_DNA"/>
</dbReference>
<protein>
    <submittedName>
        <fullName evidence="1">Uncharacterized protein</fullName>
    </submittedName>
</protein>
<gene>
    <name evidence="1" type="ORF">BDN72DRAFT_953210</name>
</gene>
<dbReference type="Proteomes" id="UP000308600">
    <property type="component" value="Unassembled WGS sequence"/>
</dbReference>
<reference evidence="1 2" key="1">
    <citation type="journal article" date="2019" name="Nat. Ecol. Evol.">
        <title>Megaphylogeny resolves global patterns of mushroom evolution.</title>
        <authorList>
            <person name="Varga T."/>
            <person name="Krizsan K."/>
            <person name="Foldi C."/>
            <person name="Dima B."/>
            <person name="Sanchez-Garcia M."/>
            <person name="Sanchez-Ramirez S."/>
            <person name="Szollosi G.J."/>
            <person name="Szarkandi J.G."/>
            <person name="Papp V."/>
            <person name="Albert L."/>
            <person name="Andreopoulos W."/>
            <person name="Angelini C."/>
            <person name="Antonin V."/>
            <person name="Barry K.W."/>
            <person name="Bougher N.L."/>
            <person name="Buchanan P."/>
            <person name="Buyck B."/>
            <person name="Bense V."/>
            <person name="Catcheside P."/>
            <person name="Chovatia M."/>
            <person name="Cooper J."/>
            <person name="Damon W."/>
            <person name="Desjardin D."/>
            <person name="Finy P."/>
            <person name="Geml J."/>
            <person name="Haridas S."/>
            <person name="Hughes K."/>
            <person name="Justo A."/>
            <person name="Karasinski D."/>
            <person name="Kautmanova I."/>
            <person name="Kiss B."/>
            <person name="Kocsube S."/>
            <person name="Kotiranta H."/>
            <person name="LaButti K.M."/>
            <person name="Lechner B.E."/>
            <person name="Liimatainen K."/>
            <person name="Lipzen A."/>
            <person name="Lukacs Z."/>
            <person name="Mihaltcheva S."/>
            <person name="Morgado L.N."/>
            <person name="Niskanen T."/>
            <person name="Noordeloos M.E."/>
            <person name="Ohm R.A."/>
            <person name="Ortiz-Santana B."/>
            <person name="Ovrebo C."/>
            <person name="Racz N."/>
            <person name="Riley R."/>
            <person name="Savchenko A."/>
            <person name="Shiryaev A."/>
            <person name="Soop K."/>
            <person name="Spirin V."/>
            <person name="Szebenyi C."/>
            <person name="Tomsovsky M."/>
            <person name="Tulloss R.E."/>
            <person name="Uehling J."/>
            <person name="Grigoriev I.V."/>
            <person name="Vagvolgyi C."/>
            <person name="Papp T."/>
            <person name="Martin F.M."/>
            <person name="Miettinen O."/>
            <person name="Hibbett D.S."/>
            <person name="Nagy L.G."/>
        </authorList>
    </citation>
    <scope>NUCLEOTIDE SEQUENCE [LARGE SCALE GENOMIC DNA]</scope>
    <source>
        <strain evidence="1 2">NL-1719</strain>
    </source>
</reference>
<proteinExistence type="predicted"/>
<organism evidence="1 2">
    <name type="scientific">Pluteus cervinus</name>
    <dbReference type="NCBI Taxonomy" id="181527"/>
    <lineage>
        <taxon>Eukaryota</taxon>
        <taxon>Fungi</taxon>
        <taxon>Dikarya</taxon>
        <taxon>Basidiomycota</taxon>
        <taxon>Agaricomycotina</taxon>
        <taxon>Agaricomycetes</taxon>
        <taxon>Agaricomycetidae</taxon>
        <taxon>Agaricales</taxon>
        <taxon>Pluteineae</taxon>
        <taxon>Pluteaceae</taxon>
        <taxon>Pluteus</taxon>
    </lineage>
</organism>
<sequence>MSSPGPSPADIQSHLYAAFLEGSTADVALRVSGSWSAIYRLHRVVLIQSGFFRSLFTSGWVESSPRRGVHRRTPDEIDIVFDDANITRPAFEVCIARLYGGGPPLHISPAIIPTTTQPLTPSFPLPRQPLPVPSGHHPATPRFLLSLLATAVYLSIPYVASQALSAILSTIGPHSVILYHNFALGKPIGPSPPFSSELEAAVGLEHVAQPIDDDNFSIHSRPGSIQTTKNKGKERESNDVATTTSLDLKTDLFTASSGDSSSDEDEPHPQEISYHYGAISDKIGEATSCWLARWAIDMLAYEEEQVLGRDISPLASGRRRAMTISSAPTPSMTSKEPIIPTIWARGGLSPKWVAAIASADTLFVRGERERYDFARSVVELRRRDGILQEEEQEWTKLFNEGIYYSNMSPENIIIISQDISPTTKRPFVPLSTLQAAQWNQSLLRHHIMFRPTPGSGFSLPTALPSSPSRDRELGLATPTTDLIARISGLDEDEKIVEGAKQYFLIPGDSSLRIGDNGAATEGVPASMEQLFTNSHTPSSLPTNPKPGRSRPLTSEENFFGLFPSGSRASNRVSATSIIANDGKSASTNSQNMSWSPYPPCRFGVEFWDLDSLKEKNRLYSHTIWYAGSLYNIYVQIVRKKAQVQLGIYVHRQSNVDPIPPSSAPSVLALKGEKDRRREWEWERDKEEKETEKRDRERGMSLSGTTSSPTRNTHQRVPSLPIPLGSGSPSSWPPSNSPPSPASNIRFGRRPQQSTSPAPSSSCLGGSLSSSPTSISVLRPSTSMSAASSVPSGTNSTGNANSRVGSQTPVASSSSSGRSIRPSASSNTINTTIQSFHAHRGNTTPPSSISMTGQVQGTTTVVAPSSPTSPTISTGSTHLLQPHPAISIPIPTSNQVPATGAAIMPSQPYRDPRPAVKAYFTISCASATGASQTRFSSAPDLFAVSQSWGWKSSSLRTEEYVDVNNVNAAVNNVATGPLGGMGGGGDTASINSSVTATSPIPPLGGLGDGSGVNGREVSLRATVVLGLI</sequence>